<dbReference type="EMBL" id="POSM01000024">
    <property type="protein sequence ID" value="PNH99713.1"/>
    <property type="molecule type" value="Genomic_DNA"/>
</dbReference>
<proteinExistence type="predicted"/>
<reference evidence="1 3" key="1">
    <citation type="submission" date="2018-01" db="EMBL/GenBank/DDBJ databases">
        <title>Draft genome sequences of six Vibrio diazotrophicus strains isolated from deep-sea sediments of the Baltic Sea.</title>
        <authorList>
            <person name="Castillo D."/>
            <person name="Vandieken V."/>
            <person name="Chiang O."/>
            <person name="Middelboe M."/>
        </authorList>
    </citation>
    <scope>NUCLEOTIDE SEQUENCE [LARGE SCALE GENOMIC DNA]</scope>
    <source>
        <strain evidence="1 3">65.10M</strain>
    </source>
</reference>
<dbReference type="Proteomes" id="UP000236547">
    <property type="component" value="Unassembled WGS sequence"/>
</dbReference>
<comment type="caution">
    <text evidence="2">The sequence shown here is derived from an EMBL/GenBank/DDBJ whole genome shotgun (WGS) entry which is preliminary data.</text>
</comment>
<accession>A0A329E5E0</accession>
<evidence type="ECO:0000313" key="4">
    <source>
        <dbReference type="Proteomes" id="UP000248729"/>
    </source>
</evidence>
<evidence type="ECO:0000313" key="2">
    <source>
        <dbReference type="EMBL" id="RAS59646.1"/>
    </source>
</evidence>
<dbReference type="Proteomes" id="UP000248729">
    <property type="component" value="Unassembled WGS sequence"/>
</dbReference>
<gene>
    <name evidence="1" type="ORF">C1O25_15265</name>
    <name evidence="2" type="ORF">DET48_12511</name>
</gene>
<reference evidence="2 4" key="2">
    <citation type="submission" date="2018-06" db="EMBL/GenBank/DDBJ databases">
        <title>Freshwater and sediment microbial communities from various areas in North America, analyzing microbe dynamics in response to fracking.</title>
        <authorList>
            <person name="Lamendella R."/>
        </authorList>
    </citation>
    <scope>NUCLEOTIDE SEQUENCE [LARGE SCALE GENOMIC DNA]</scope>
    <source>
        <strain evidence="2 4">99A</strain>
    </source>
</reference>
<name>A0A329E5E0_VIBDI</name>
<dbReference type="EMBL" id="QLTR01000025">
    <property type="protein sequence ID" value="RAS59646.1"/>
    <property type="molecule type" value="Genomic_DNA"/>
</dbReference>
<protein>
    <submittedName>
        <fullName evidence="2">Uncharacterized protein</fullName>
    </submittedName>
</protein>
<evidence type="ECO:0000313" key="1">
    <source>
        <dbReference type="EMBL" id="PNH99713.1"/>
    </source>
</evidence>
<dbReference type="RefSeq" id="WP_102969025.1">
    <property type="nucleotide sequence ID" value="NZ_POSM01000024.1"/>
</dbReference>
<evidence type="ECO:0000313" key="3">
    <source>
        <dbReference type="Proteomes" id="UP000236547"/>
    </source>
</evidence>
<dbReference type="AlphaFoldDB" id="A0A329E5E0"/>
<organism evidence="2 4">
    <name type="scientific">Vibrio diazotrophicus</name>
    <dbReference type="NCBI Taxonomy" id="685"/>
    <lineage>
        <taxon>Bacteria</taxon>
        <taxon>Pseudomonadati</taxon>
        <taxon>Pseudomonadota</taxon>
        <taxon>Gammaproteobacteria</taxon>
        <taxon>Vibrionales</taxon>
        <taxon>Vibrionaceae</taxon>
        <taxon>Vibrio</taxon>
    </lineage>
</organism>
<keyword evidence="3" id="KW-1185">Reference proteome</keyword>
<sequence length="124" mass="14602">MDKRTVHFISYPTSDLACIAAHLLFSRSSDRYQISYESLPNEEKNSSDTLDRFGYFGYLFLDASDEIEPGYDYVIDINYAMHRVGRRREGYQKNLYWEVTCNQNAIEELQNHISYFSSRCDVIL</sequence>